<dbReference type="InterPro" id="IPR022894">
    <property type="entry name" value="Oligoribonuclease"/>
</dbReference>
<evidence type="ECO:0000256" key="4">
    <source>
        <dbReference type="ARBA" id="ARBA00022839"/>
    </source>
</evidence>
<name>A0ABY4ALN9_9BURK</name>
<feature type="domain" description="Exonuclease" evidence="7">
    <location>
        <begin position="29"/>
        <end position="202"/>
    </location>
</feature>
<dbReference type="InterPro" id="IPR012337">
    <property type="entry name" value="RNaseH-like_sf"/>
</dbReference>
<dbReference type="CDD" id="cd06135">
    <property type="entry name" value="Orn"/>
    <property type="match status" value="1"/>
</dbReference>
<dbReference type="PANTHER" id="PTHR11046">
    <property type="entry name" value="OLIGORIBONUCLEASE, MITOCHONDRIAL"/>
    <property type="match status" value="1"/>
</dbReference>
<dbReference type="SMART" id="SM00479">
    <property type="entry name" value="EXOIII"/>
    <property type="match status" value="1"/>
</dbReference>
<comment type="subcellular location">
    <subcellularLocation>
        <location evidence="5">Cytoplasm</location>
    </subcellularLocation>
</comment>
<dbReference type="GO" id="GO:0016787">
    <property type="term" value="F:hydrolase activity"/>
    <property type="evidence" value="ECO:0007669"/>
    <property type="project" value="UniProtKB-KW"/>
</dbReference>
<dbReference type="SUPFAM" id="SSF53098">
    <property type="entry name" value="Ribonuclease H-like"/>
    <property type="match status" value="1"/>
</dbReference>
<keyword evidence="4 5" id="KW-0269">Exonuclease</keyword>
<comment type="similarity">
    <text evidence="1 5">Belongs to the oligoribonuclease family.</text>
</comment>
<evidence type="ECO:0000259" key="7">
    <source>
        <dbReference type="SMART" id="SM00479"/>
    </source>
</evidence>
<evidence type="ECO:0000256" key="2">
    <source>
        <dbReference type="ARBA" id="ARBA00022722"/>
    </source>
</evidence>
<proteinExistence type="inferred from homology"/>
<keyword evidence="2 5" id="KW-0540">Nuclease</keyword>
<dbReference type="HAMAP" id="MF_00045">
    <property type="entry name" value="Oligoribonuclease"/>
    <property type="match status" value="1"/>
</dbReference>
<comment type="function">
    <text evidence="5">3'-to-5' exoribonuclease specific for small oligoribonucleotides.</text>
</comment>
<keyword evidence="5" id="KW-0963">Cytoplasm</keyword>
<feature type="active site" evidence="5">
    <location>
        <position position="151"/>
    </location>
</feature>
<dbReference type="InterPro" id="IPR013520">
    <property type="entry name" value="Ribonucl_H"/>
</dbReference>
<dbReference type="NCBIfam" id="NF003765">
    <property type="entry name" value="PRK05359.1"/>
    <property type="match status" value="1"/>
</dbReference>
<dbReference type="EMBL" id="CP063982">
    <property type="protein sequence ID" value="UOD51193.1"/>
    <property type="molecule type" value="Genomic_DNA"/>
</dbReference>
<evidence type="ECO:0000256" key="5">
    <source>
        <dbReference type="HAMAP-Rule" id="MF_00045"/>
    </source>
</evidence>
<evidence type="ECO:0000256" key="3">
    <source>
        <dbReference type="ARBA" id="ARBA00022801"/>
    </source>
</evidence>
<dbReference type="Proteomes" id="UP000831607">
    <property type="component" value="Chromosome"/>
</dbReference>
<feature type="compositionally biased region" description="Polar residues" evidence="6">
    <location>
        <begin position="1"/>
        <end position="14"/>
    </location>
</feature>
<dbReference type="InterPro" id="IPR036397">
    <property type="entry name" value="RNaseH_sf"/>
</dbReference>
<evidence type="ECO:0000256" key="6">
    <source>
        <dbReference type="SAM" id="MobiDB-lite"/>
    </source>
</evidence>
<evidence type="ECO:0000313" key="8">
    <source>
        <dbReference type="EMBL" id="UOD51193.1"/>
    </source>
</evidence>
<organism evidence="8 9">
    <name type="scientific">Orrella daihaiensis</name>
    <dbReference type="NCBI Taxonomy" id="2782176"/>
    <lineage>
        <taxon>Bacteria</taxon>
        <taxon>Pseudomonadati</taxon>
        <taxon>Pseudomonadota</taxon>
        <taxon>Betaproteobacteria</taxon>
        <taxon>Burkholderiales</taxon>
        <taxon>Alcaligenaceae</taxon>
        <taxon>Orrella</taxon>
    </lineage>
</organism>
<dbReference type="PANTHER" id="PTHR11046:SF0">
    <property type="entry name" value="OLIGORIBONUCLEASE, MITOCHONDRIAL"/>
    <property type="match status" value="1"/>
</dbReference>
<protein>
    <recommendedName>
        <fullName evidence="5">Oligoribonuclease</fullName>
        <ecNumber evidence="5">3.1.-.-</ecNumber>
    </recommendedName>
</protein>
<dbReference type="Pfam" id="PF00929">
    <property type="entry name" value="RNase_T"/>
    <property type="match status" value="1"/>
</dbReference>
<sequence>MPQNEAQTHTSQGVNADHGKATAVRNEMRLVWVDMEMTGLDPEKERIIELAAVVTEPDLTVVAESPVFVVHQPDEILAAMDKWNQSTHGKSGLIDKVKASSMTEEQAQAQMIEFLSQHVPPGKSPLCGNSVSQDRRFMYRYMPALERFFHYRTIDVSTLKELARRWRPALLKGFEKRSKHEALADIYESIDELRYYREHFIRLEG</sequence>
<dbReference type="EC" id="3.1.-.-" evidence="5"/>
<gene>
    <name evidence="5 8" type="primary">orn</name>
    <name evidence="8" type="ORF">DHf2319_04685</name>
</gene>
<evidence type="ECO:0000313" key="9">
    <source>
        <dbReference type="Proteomes" id="UP000831607"/>
    </source>
</evidence>
<keyword evidence="9" id="KW-1185">Reference proteome</keyword>
<reference evidence="8 9" key="1">
    <citation type="submission" date="2020-11" db="EMBL/GenBank/DDBJ databases">
        <title>Algicoccus daihaiensis sp.nov., isolated from Daihai Lake in Inner Mongolia.</title>
        <authorList>
            <person name="Kai J."/>
        </authorList>
    </citation>
    <scope>NUCLEOTIDE SEQUENCE [LARGE SCALE GENOMIC DNA]</scope>
    <source>
        <strain evidence="9">f23</strain>
    </source>
</reference>
<dbReference type="Gene3D" id="3.30.420.10">
    <property type="entry name" value="Ribonuclease H-like superfamily/Ribonuclease H"/>
    <property type="match status" value="1"/>
</dbReference>
<evidence type="ECO:0000256" key="1">
    <source>
        <dbReference type="ARBA" id="ARBA00009921"/>
    </source>
</evidence>
<keyword evidence="3 5" id="KW-0378">Hydrolase</keyword>
<accession>A0ABY4ALN9</accession>
<feature type="region of interest" description="Disordered" evidence="6">
    <location>
        <begin position="1"/>
        <end position="21"/>
    </location>
</feature>